<dbReference type="PANTHER" id="PTHR12126">
    <property type="entry name" value="NADH-UBIQUINONE OXIDOREDUCTASE 39 KDA SUBUNIT-RELATED"/>
    <property type="match status" value="1"/>
</dbReference>
<dbReference type="InterPro" id="IPR051207">
    <property type="entry name" value="ComplexI_NDUFA9_subunit"/>
</dbReference>
<dbReference type="KEGG" id="adg:Adeg_1676"/>
<dbReference type="AlphaFoldDB" id="C9R8Z0"/>
<evidence type="ECO:0000313" key="3">
    <source>
        <dbReference type="Proteomes" id="UP000002620"/>
    </source>
</evidence>
<dbReference type="InterPro" id="IPR036291">
    <property type="entry name" value="NAD(P)-bd_dom_sf"/>
</dbReference>
<protein>
    <submittedName>
        <fullName evidence="2">NAD-dependent epimerase/dehydratase</fullName>
    </submittedName>
</protein>
<dbReference type="CDD" id="cd05271">
    <property type="entry name" value="NDUFA9_like_SDR_a"/>
    <property type="match status" value="1"/>
</dbReference>
<dbReference type="InterPro" id="IPR016040">
    <property type="entry name" value="NAD(P)-bd_dom"/>
</dbReference>
<accession>C9R8Z0</accession>
<feature type="domain" description="NAD(P)-binding" evidence="1">
    <location>
        <begin position="6"/>
        <end position="146"/>
    </location>
</feature>
<evidence type="ECO:0000313" key="2">
    <source>
        <dbReference type="EMBL" id="ACX52769.1"/>
    </source>
</evidence>
<sequence>MVLVTGGTGLVGRAVVKELLSHRLKVRCLVRDPERARVLLGPEPEYVAGDVTDPASVQAAMEGAEAVVHLVAIIREKGRQTFRAINVEGTANVVRTAREARVRRFIHMSALGVKADPRRPYGHSKWQGEELVRESGLDWTILRPSIVYGPGFGFLDRMAQSVKLSPPPLVFYPAINIRFQPIASWDLARCVFLCLTNSMLIRQTCDLGGPEHLTYREMLAAYLEAKGLRRLPVPVPLGIIKAVAPVLERILPDPPVTTAELKQLEEDNVTDPTVVEKIFGFRPVSFKEGLKQFTLP</sequence>
<dbReference type="HOGENOM" id="CLU_007383_6_5_9"/>
<gene>
    <name evidence="2" type="ordered locus">Adeg_1676</name>
</gene>
<evidence type="ECO:0000259" key="1">
    <source>
        <dbReference type="Pfam" id="PF13460"/>
    </source>
</evidence>
<dbReference type="EMBL" id="CP001785">
    <property type="protein sequence ID" value="ACX52769.1"/>
    <property type="molecule type" value="Genomic_DNA"/>
</dbReference>
<dbReference type="Proteomes" id="UP000002620">
    <property type="component" value="Chromosome"/>
</dbReference>
<organism evidence="2 3">
    <name type="scientific">Ammonifex degensii (strain DSM 10501 / KC4)</name>
    <dbReference type="NCBI Taxonomy" id="429009"/>
    <lineage>
        <taxon>Bacteria</taxon>
        <taxon>Bacillati</taxon>
        <taxon>Bacillota</taxon>
        <taxon>Clostridia</taxon>
        <taxon>Thermoanaerobacterales</taxon>
        <taxon>Thermoanaerobacteraceae</taxon>
        <taxon>Ammonifex</taxon>
    </lineage>
</organism>
<proteinExistence type="predicted"/>
<keyword evidence="3" id="KW-1185">Reference proteome</keyword>
<dbReference type="SUPFAM" id="SSF51735">
    <property type="entry name" value="NAD(P)-binding Rossmann-fold domains"/>
    <property type="match status" value="1"/>
</dbReference>
<name>C9R8Z0_AMMDK</name>
<dbReference type="PANTHER" id="PTHR12126:SF11">
    <property type="entry name" value="NADH DEHYDROGENASE [UBIQUINONE] 1 ALPHA SUBCOMPLEX SUBUNIT 9, MITOCHONDRIAL"/>
    <property type="match status" value="1"/>
</dbReference>
<dbReference type="Gene3D" id="3.40.50.720">
    <property type="entry name" value="NAD(P)-binding Rossmann-like Domain"/>
    <property type="match status" value="1"/>
</dbReference>
<dbReference type="eggNOG" id="COG0702">
    <property type="taxonomic scope" value="Bacteria"/>
</dbReference>
<dbReference type="Pfam" id="PF13460">
    <property type="entry name" value="NAD_binding_10"/>
    <property type="match status" value="1"/>
</dbReference>
<dbReference type="OrthoDB" id="9809586at2"/>
<reference evidence="2 3" key="1">
    <citation type="submission" date="2009-10" db="EMBL/GenBank/DDBJ databases">
        <title>Complete sequence of chromosome of Ammonifex degensii KC4.</title>
        <authorList>
            <consortium name="US DOE Joint Genome Institute"/>
            <person name="Kerfeld C."/>
            <person name="Goodner B."/>
            <person name="Huber H."/>
            <person name="Stetter K."/>
            <person name="Lucas S."/>
            <person name="Copeland A."/>
            <person name="Lapidus A."/>
            <person name="Glavina del Rio T."/>
            <person name="Dalin E."/>
            <person name="Tice H."/>
            <person name="Bruce D."/>
            <person name="Goodwin L."/>
            <person name="Pitluck S."/>
            <person name="Saunders E."/>
            <person name="Brettin T."/>
            <person name="Detter J.C."/>
            <person name="Han C."/>
            <person name="Larimer F."/>
            <person name="Land M."/>
            <person name="Hauser L."/>
            <person name="Kyrpides N."/>
            <person name="Ovchinnikova G."/>
            <person name="Richardson P."/>
        </authorList>
    </citation>
    <scope>NUCLEOTIDE SEQUENCE [LARGE SCALE GENOMIC DNA]</scope>
    <source>
        <strain evidence="3">DSM 10501 / KC4</strain>
    </source>
</reference>
<dbReference type="STRING" id="429009.Adeg_1676"/>
<dbReference type="GO" id="GO:0044877">
    <property type="term" value="F:protein-containing complex binding"/>
    <property type="evidence" value="ECO:0007669"/>
    <property type="project" value="TreeGrafter"/>
</dbReference>